<dbReference type="InterPro" id="IPR052541">
    <property type="entry name" value="SQRD"/>
</dbReference>
<dbReference type="Pfam" id="PF07992">
    <property type="entry name" value="Pyr_redox_2"/>
    <property type="match status" value="1"/>
</dbReference>
<dbReference type="RefSeq" id="WP_270044259.1">
    <property type="nucleotide sequence ID" value="NZ_JAPDOD010000040.1"/>
</dbReference>
<dbReference type="InterPro" id="IPR036188">
    <property type="entry name" value="FAD/NAD-bd_sf"/>
</dbReference>
<dbReference type="Proteomes" id="UP001149140">
    <property type="component" value="Unassembled WGS sequence"/>
</dbReference>
<dbReference type="EMBL" id="JAPDOD010000040">
    <property type="protein sequence ID" value="MDA0165005.1"/>
    <property type="molecule type" value="Genomic_DNA"/>
</dbReference>
<gene>
    <name evidence="2" type="ORF">OM076_32350</name>
</gene>
<feature type="domain" description="FAD/NAD(P)-binding" evidence="1">
    <location>
        <begin position="4"/>
        <end position="290"/>
    </location>
</feature>
<comment type="caution">
    <text evidence="2">The sequence shown here is derived from an EMBL/GenBank/DDBJ whole genome shotgun (WGS) entry which is preliminary data.</text>
</comment>
<organism evidence="2 3">
    <name type="scientific">Solirubrobacter ginsenosidimutans</name>
    <dbReference type="NCBI Taxonomy" id="490573"/>
    <lineage>
        <taxon>Bacteria</taxon>
        <taxon>Bacillati</taxon>
        <taxon>Actinomycetota</taxon>
        <taxon>Thermoleophilia</taxon>
        <taxon>Solirubrobacterales</taxon>
        <taxon>Solirubrobacteraceae</taxon>
        <taxon>Solirubrobacter</taxon>
    </lineage>
</organism>
<dbReference type="Gene3D" id="3.50.50.60">
    <property type="entry name" value="FAD/NAD(P)-binding domain"/>
    <property type="match status" value="2"/>
</dbReference>
<dbReference type="GO" id="GO:0016491">
    <property type="term" value="F:oxidoreductase activity"/>
    <property type="evidence" value="ECO:0007669"/>
    <property type="project" value="InterPro"/>
</dbReference>
<accession>A0A9X3N0Z5</accession>
<dbReference type="SUPFAM" id="SSF51905">
    <property type="entry name" value="FAD/NAD(P)-binding domain"/>
    <property type="match status" value="1"/>
</dbReference>
<dbReference type="PANTHER" id="PTHR43755:SF1">
    <property type="entry name" value="FAD-DEPENDENT PYRIDINE NUCLEOTIDE-DISULPHIDE OXIDOREDUCTASE"/>
    <property type="match status" value="1"/>
</dbReference>
<dbReference type="PRINTS" id="PR00469">
    <property type="entry name" value="PNDRDTASEII"/>
</dbReference>
<proteinExistence type="predicted"/>
<protein>
    <submittedName>
        <fullName evidence="2">FAD-dependent oxidoreductase</fullName>
    </submittedName>
</protein>
<evidence type="ECO:0000313" key="3">
    <source>
        <dbReference type="Proteomes" id="UP001149140"/>
    </source>
</evidence>
<evidence type="ECO:0000313" key="2">
    <source>
        <dbReference type="EMBL" id="MDA0165005.1"/>
    </source>
</evidence>
<name>A0A9X3N0Z5_9ACTN</name>
<sequence>MPTNVLIAGGGPAALEAALALHRLAGDRVATTLLAPESNLTYRPLSVLAPFAAGSATTYPIERMATDAHFTHYRGRLARVDAAAHAVVTVAGEHLPYDVLLIASGAHPIEPFSGATTFTGSLTDQERLHGIVQDVEEGYVRRIAFVVPPGSTWPLPLYELALMLAERAYQMCAALELHFVTPEATPLAIFGADATGELAGLLAEAGIVLHAATEAKVLAPGRISLGADGDLLDVDRLVTLPRLEGPRLPGLPSNPEGFLVIDGHARVQGVADIYAAGDVTAFPIKQGGIACQQADAAAADIARRAGAAVEAKPFTTVLRGMLLTERWARFLRHDAADAPEQADVAGRALWWPPTKIAGRELAGYLEGLDEEAGRDLGLPVSVDVGTHGTDGIEVLGLR</sequence>
<dbReference type="PANTHER" id="PTHR43755">
    <property type="match status" value="1"/>
</dbReference>
<keyword evidence="3" id="KW-1185">Reference proteome</keyword>
<dbReference type="PRINTS" id="PR00368">
    <property type="entry name" value="FADPNR"/>
</dbReference>
<dbReference type="InterPro" id="IPR023753">
    <property type="entry name" value="FAD/NAD-binding_dom"/>
</dbReference>
<dbReference type="AlphaFoldDB" id="A0A9X3N0Z5"/>
<reference evidence="2" key="1">
    <citation type="submission" date="2022-10" db="EMBL/GenBank/DDBJ databases">
        <title>The WGS of Solirubrobacter ginsenosidimutans DSM 21036.</title>
        <authorList>
            <person name="Jiang Z."/>
        </authorList>
    </citation>
    <scope>NUCLEOTIDE SEQUENCE</scope>
    <source>
        <strain evidence="2">DSM 21036</strain>
    </source>
</reference>
<evidence type="ECO:0000259" key="1">
    <source>
        <dbReference type="Pfam" id="PF07992"/>
    </source>
</evidence>